<protein>
    <recommendedName>
        <fullName evidence="4">Trehalose 6-phosphate phosphatase</fullName>
        <ecNumber evidence="4">3.1.3.12</ecNumber>
    </recommendedName>
</protein>
<dbReference type="CDD" id="cd01627">
    <property type="entry name" value="HAD_TPP"/>
    <property type="match status" value="1"/>
</dbReference>
<dbReference type="SUPFAM" id="SSF56784">
    <property type="entry name" value="HAD-like"/>
    <property type="match status" value="1"/>
</dbReference>
<evidence type="ECO:0000256" key="1">
    <source>
        <dbReference type="ARBA" id="ARBA00005199"/>
    </source>
</evidence>
<reference evidence="5 6" key="1">
    <citation type="journal article" date="2013" name="Genome Announc.">
        <title>Draft Genome Sequence of Strain JLT2015T, Belonging to the Family Sphingomonadaceae of the Alphaproteobacteria.</title>
        <authorList>
            <person name="Tang K."/>
            <person name="Liu K."/>
            <person name="Li S."/>
            <person name="Jiao N."/>
        </authorList>
    </citation>
    <scope>NUCLEOTIDE SEQUENCE [LARGE SCALE GENOMIC DNA]</scope>
    <source>
        <strain evidence="5 6">JLT2015</strain>
    </source>
</reference>
<keyword evidence="6" id="KW-1185">Reference proteome</keyword>
<dbReference type="EMBL" id="AMRV01000002">
    <property type="protein sequence ID" value="EMD83824.1"/>
    <property type="molecule type" value="Genomic_DNA"/>
</dbReference>
<evidence type="ECO:0000256" key="3">
    <source>
        <dbReference type="ARBA" id="ARBA00022801"/>
    </source>
</evidence>
<dbReference type="EC" id="3.1.3.12" evidence="4"/>
<evidence type="ECO:0000313" key="5">
    <source>
        <dbReference type="EMBL" id="EMD83824.1"/>
    </source>
</evidence>
<accession>M2TB48</accession>
<dbReference type="PATRIC" id="fig|1234595.3.peg.795"/>
<keyword evidence="4" id="KW-0460">Magnesium</keyword>
<evidence type="ECO:0000313" key="6">
    <source>
        <dbReference type="Proteomes" id="UP000011717"/>
    </source>
</evidence>
<dbReference type="Proteomes" id="UP000011717">
    <property type="component" value="Unassembled WGS sequence"/>
</dbReference>
<evidence type="ECO:0000256" key="4">
    <source>
        <dbReference type="RuleBase" id="RU361117"/>
    </source>
</evidence>
<dbReference type="AlphaFoldDB" id="M2TB48"/>
<evidence type="ECO:0000256" key="2">
    <source>
        <dbReference type="ARBA" id="ARBA00008770"/>
    </source>
</evidence>
<comment type="similarity">
    <text evidence="2 4">Belongs to the trehalose phosphatase family.</text>
</comment>
<dbReference type="InterPro" id="IPR003337">
    <property type="entry name" value="Trehalose_PPase"/>
</dbReference>
<dbReference type="RefSeq" id="WP_008600292.1">
    <property type="nucleotide sequence ID" value="NZ_AMRV01000002.1"/>
</dbReference>
<dbReference type="NCBIfam" id="TIGR00685">
    <property type="entry name" value="T6PP"/>
    <property type="match status" value="1"/>
</dbReference>
<sequence>MTFESRALAPPPPFPDADRPALFLDFDGTLVEIAEEPHLISVPTHLNESLAALSRRLEGRIAIVSGRAVGNLDEHLDLAAIAAAGSHGGEMRMAGAKSANPLAPIAIEAADAVRVLVGEHEGLMLEEKPYGMAVHYRAAPNAAETVIERLETLAAGHDLAVKRGKMVAELLPRGFNKGAAVHSLMMTEPFEGSLPIFIGDDVTDEDGFAAAAELGGFGILVGPARDTAARYRLEGPKEVYAWLTA</sequence>
<dbReference type="GO" id="GO:0004805">
    <property type="term" value="F:trehalose-phosphatase activity"/>
    <property type="evidence" value="ECO:0007669"/>
    <property type="project" value="UniProtKB-EC"/>
</dbReference>
<gene>
    <name evidence="5" type="ORF">C725_0796</name>
</gene>
<dbReference type="InterPro" id="IPR036412">
    <property type="entry name" value="HAD-like_sf"/>
</dbReference>
<name>M2TB48_9SPHN</name>
<organism evidence="5 6">
    <name type="scientific">Pacificimonas flava</name>
    <dbReference type="NCBI Taxonomy" id="1234595"/>
    <lineage>
        <taxon>Bacteria</taxon>
        <taxon>Pseudomonadati</taxon>
        <taxon>Pseudomonadota</taxon>
        <taxon>Alphaproteobacteria</taxon>
        <taxon>Sphingomonadales</taxon>
        <taxon>Sphingosinicellaceae</taxon>
        <taxon>Pacificimonas</taxon>
    </lineage>
</organism>
<dbReference type="PANTHER" id="PTHR43768">
    <property type="entry name" value="TREHALOSE 6-PHOSPHATE PHOSPHATASE"/>
    <property type="match status" value="1"/>
</dbReference>
<dbReference type="InterPro" id="IPR044651">
    <property type="entry name" value="OTSB-like"/>
</dbReference>
<comment type="catalytic activity">
    <reaction evidence="4">
        <text>alpha,alpha-trehalose 6-phosphate + H2O = alpha,alpha-trehalose + phosphate</text>
        <dbReference type="Rhea" id="RHEA:23420"/>
        <dbReference type="ChEBI" id="CHEBI:15377"/>
        <dbReference type="ChEBI" id="CHEBI:16551"/>
        <dbReference type="ChEBI" id="CHEBI:43474"/>
        <dbReference type="ChEBI" id="CHEBI:58429"/>
        <dbReference type="EC" id="3.1.3.12"/>
    </reaction>
</comment>
<comment type="function">
    <text evidence="4">Removes the phosphate from trehalose 6-phosphate to produce free trehalose.</text>
</comment>
<dbReference type="Pfam" id="PF02358">
    <property type="entry name" value="Trehalose_PPase"/>
    <property type="match status" value="1"/>
</dbReference>
<comment type="pathway">
    <text evidence="1 4">Glycan biosynthesis; trehalose biosynthesis.</text>
</comment>
<comment type="caution">
    <text evidence="5">The sequence shown here is derived from an EMBL/GenBank/DDBJ whole genome shotgun (WGS) entry which is preliminary data.</text>
</comment>
<comment type="cofactor">
    <cofactor evidence="4">
        <name>Mg(2+)</name>
        <dbReference type="ChEBI" id="CHEBI:18420"/>
    </cofactor>
</comment>
<dbReference type="GO" id="GO:0046872">
    <property type="term" value="F:metal ion binding"/>
    <property type="evidence" value="ECO:0007669"/>
    <property type="project" value="UniProtKB-KW"/>
</dbReference>
<dbReference type="UniPathway" id="UPA00299"/>
<dbReference type="PANTHER" id="PTHR43768:SF3">
    <property type="entry name" value="TREHALOSE 6-PHOSPHATE PHOSPHATASE"/>
    <property type="match status" value="1"/>
</dbReference>
<dbReference type="InterPro" id="IPR006379">
    <property type="entry name" value="HAD-SF_hydro_IIB"/>
</dbReference>
<dbReference type="Gene3D" id="3.30.70.1020">
    <property type="entry name" value="Trehalose-6-phosphate phosphatase related protein, domain 2"/>
    <property type="match status" value="1"/>
</dbReference>
<dbReference type="Gene3D" id="3.40.50.1000">
    <property type="entry name" value="HAD superfamily/HAD-like"/>
    <property type="match status" value="1"/>
</dbReference>
<dbReference type="InterPro" id="IPR023214">
    <property type="entry name" value="HAD_sf"/>
</dbReference>
<keyword evidence="4" id="KW-0479">Metal-binding</keyword>
<proteinExistence type="inferred from homology"/>
<dbReference type="OrthoDB" id="9814913at2"/>
<dbReference type="NCBIfam" id="TIGR01484">
    <property type="entry name" value="HAD-SF-IIB"/>
    <property type="match status" value="1"/>
</dbReference>
<keyword evidence="3 4" id="KW-0378">Hydrolase</keyword>
<dbReference type="GO" id="GO:0005992">
    <property type="term" value="P:trehalose biosynthetic process"/>
    <property type="evidence" value="ECO:0007669"/>
    <property type="project" value="UniProtKB-UniPathway"/>
</dbReference>